<sequence>MAPLERLRTIDATPELFAVIVSGLLPLVGVLLLEWNAATLVTVYWFELAVMCFWALVRALFAGRPSEFDPEMYLLGALVDRPVSVPIPRTGFGIRLSTLPIFAMAVPILSLIWFATGAVTVGLVGGHALESSAIETGVLAAGVLFLTEGSRTGLEYFYRQGYREHSAQTAVRGVIWRIGVLFIVGLCIAVLAVGADPTVASDESIAAVDPTIVGLPLLIGIVLVKSGFDLADVYRDRLVALEESIGEHFDSGHDPATPGNTPTTHKHAPATTEPIDGSVPDTAKRVRPPVGGRLLATRAHLKRYPNLWFVGVFIAAGGLLFAFDGAWSIVAGFGVVAIAVTALSIHLDYWLRYAFVEYRIDDDAIVGYDRLFRQPVWHIGTGDQHTARIERDWIDGRLETATVVVERPDTGRTLWLPRVGDPAAILEVLDRQSHESTRTKSDRSRPSKGP</sequence>
<feature type="transmembrane region" description="Helical" evidence="2">
    <location>
        <begin position="306"/>
        <end position="323"/>
    </location>
</feature>
<keyword evidence="2" id="KW-0812">Transmembrane</keyword>
<dbReference type="RefSeq" id="WP_092900394.1">
    <property type="nucleotide sequence ID" value="NZ_FOZS01000001.1"/>
</dbReference>
<dbReference type="AlphaFoldDB" id="A0A1I6NY87"/>
<evidence type="ECO:0000256" key="2">
    <source>
        <dbReference type="SAM" id="Phobius"/>
    </source>
</evidence>
<keyword evidence="2" id="KW-0472">Membrane</keyword>
<evidence type="ECO:0000313" key="3">
    <source>
        <dbReference type="EMBL" id="SFS32962.1"/>
    </source>
</evidence>
<name>A0A1I6NY87_9EURY</name>
<protein>
    <submittedName>
        <fullName evidence="3">Uncharacterized protein</fullName>
    </submittedName>
</protein>
<organism evidence="3 4">
    <name type="scientific">Halostagnicola kamekurae</name>
    <dbReference type="NCBI Taxonomy" id="619731"/>
    <lineage>
        <taxon>Archaea</taxon>
        <taxon>Methanobacteriati</taxon>
        <taxon>Methanobacteriota</taxon>
        <taxon>Stenosarchaea group</taxon>
        <taxon>Halobacteria</taxon>
        <taxon>Halobacteriales</taxon>
        <taxon>Natrialbaceae</taxon>
        <taxon>Halostagnicola</taxon>
    </lineage>
</organism>
<dbReference type="Proteomes" id="UP000199199">
    <property type="component" value="Unassembled WGS sequence"/>
</dbReference>
<dbReference type="EMBL" id="FOZS01000001">
    <property type="protein sequence ID" value="SFS32962.1"/>
    <property type="molecule type" value="Genomic_DNA"/>
</dbReference>
<feature type="transmembrane region" description="Helical" evidence="2">
    <location>
        <begin position="207"/>
        <end position="228"/>
    </location>
</feature>
<feature type="transmembrane region" description="Helical" evidence="2">
    <location>
        <begin position="43"/>
        <end position="61"/>
    </location>
</feature>
<keyword evidence="4" id="KW-1185">Reference proteome</keyword>
<evidence type="ECO:0000313" key="4">
    <source>
        <dbReference type="Proteomes" id="UP000199199"/>
    </source>
</evidence>
<accession>A0A1I6NY87</accession>
<dbReference type="Pfam" id="PF20108">
    <property type="entry name" value="DUF6498"/>
    <property type="match status" value="1"/>
</dbReference>
<dbReference type="InterPro" id="IPR045466">
    <property type="entry name" value="DUF6498"/>
</dbReference>
<gene>
    <name evidence="3" type="ORF">SAMN04488556_0202</name>
</gene>
<feature type="transmembrane region" description="Helical" evidence="2">
    <location>
        <begin position="174"/>
        <end position="195"/>
    </location>
</feature>
<keyword evidence="2" id="KW-1133">Transmembrane helix</keyword>
<dbReference type="OrthoDB" id="169315at2157"/>
<feature type="transmembrane region" description="Helical" evidence="2">
    <location>
        <begin position="16"/>
        <end position="37"/>
    </location>
</feature>
<feature type="transmembrane region" description="Helical" evidence="2">
    <location>
        <begin position="99"/>
        <end position="124"/>
    </location>
</feature>
<feature type="transmembrane region" description="Helical" evidence="2">
    <location>
        <begin position="329"/>
        <end position="351"/>
    </location>
</feature>
<feature type="region of interest" description="Disordered" evidence="1">
    <location>
        <begin position="250"/>
        <end position="282"/>
    </location>
</feature>
<proteinExistence type="predicted"/>
<evidence type="ECO:0000256" key="1">
    <source>
        <dbReference type="SAM" id="MobiDB-lite"/>
    </source>
</evidence>
<reference evidence="4" key="1">
    <citation type="submission" date="2016-10" db="EMBL/GenBank/DDBJ databases">
        <authorList>
            <person name="Varghese N."/>
            <person name="Submissions S."/>
        </authorList>
    </citation>
    <scope>NUCLEOTIDE SEQUENCE [LARGE SCALE GENOMIC DNA]</scope>
    <source>
        <strain evidence="4">DSM 22427</strain>
    </source>
</reference>